<keyword evidence="1" id="KW-0805">Transcription regulation</keyword>
<dbReference type="InterPro" id="IPR011075">
    <property type="entry name" value="TetR_C"/>
</dbReference>
<dbReference type="InterPro" id="IPR036271">
    <property type="entry name" value="Tet_transcr_reg_TetR-rel_C_sf"/>
</dbReference>
<dbReference type="Proteomes" id="UP000430692">
    <property type="component" value="Unassembled WGS sequence"/>
</dbReference>
<evidence type="ECO:0000259" key="5">
    <source>
        <dbReference type="PROSITE" id="PS50977"/>
    </source>
</evidence>
<accession>A0A6I4VXZ0</accession>
<evidence type="ECO:0000256" key="3">
    <source>
        <dbReference type="ARBA" id="ARBA00023163"/>
    </source>
</evidence>
<dbReference type="Gene3D" id="1.10.357.10">
    <property type="entry name" value="Tetracycline Repressor, domain 2"/>
    <property type="match status" value="1"/>
</dbReference>
<evidence type="ECO:0000256" key="2">
    <source>
        <dbReference type="ARBA" id="ARBA00023125"/>
    </source>
</evidence>
<dbReference type="EMBL" id="WUUL01000009">
    <property type="protein sequence ID" value="MXQ54835.1"/>
    <property type="molecule type" value="Genomic_DNA"/>
</dbReference>
<dbReference type="InterPro" id="IPR023772">
    <property type="entry name" value="DNA-bd_HTH_TetR-type_CS"/>
</dbReference>
<dbReference type="PRINTS" id="PR00455">
    <property type="entry name" value="HTHTETR"/>
</dbReference>
<evidence type="ECO:0000256" key="4">
    <source>
        <dbReference type="PROSITE-ProRule" id="PRU00335"/>
    </source>
</evidence>
<evidence type="ECO:0000313" key="6">
    <source>
        <dbReference type="EMBL" id="MXQ54835.1"/>
    </source>
</evidence>
<evidence type="ECO:0000313" key="7">
    <source>
        <dbReference type="Proteomes" id="UP000430692"/>
    </source>
</evidence>
<keyword evidence="3" id="KW-0804">Transcription</keyword>
<organism evidence="6 7">
    <name type="scientific">Shimazuella alba</name>
    <dbReference type="NCBI Taxonomy" id="2690964"/>
    <lineage>
        <taxon>Bacteria</taxon>
        <taxon>Bacillati</taxon>
        <taxon>Bacillota</taxon>
        <taxon>Bacilli</taxon>
        <taxon>Bacillales</taxon>
        <taxon>Thermoactinomycetaceae</taxon>
        <taxon>Shimazuella</taxon>
    </lineage>
</organism>
<dbReference type="InterPro" id="IPR009057">
    <property type="entry name" value="Homeodomain-like_sf"/>
</dbReference>
<gene>
    <name evidence="6" type="ORF">GSM42_14145</name>
</gene>
<dbReference type="PANTHER" id="PTHR47506">
    <property type="entry name" value="TRANSCRIPTIONAL REGULATORY PROTEIN"/>
    <property type="match status" value="1"/>
</dbReference>
<feature type="DNA-binding region" description="H-T-H motif" evidence="4">
    <location>
        <begin position="29"/>
        <end position="48"/>
    </location>
</feature>
<dbReference type="SUPFAM" id="SSF48498">
    <property type="entry name" value="Tetracyclin repressor-like, C-terminal domain"/>
    <property type="match status" value="1"/>
</dbReference>
<dbReference type="PANTHER" id="PTHR47506:SF6">
    <property type="entry name" value="HTH-TYPE TRANSCRIPTIONAL REPRESSOR NEMR"/>
    <property type="match status" value="1"/>
</dbReference>
<dbReference type="InterPro" id="IPR001647">
    <property type="entry name" value="HTH_TetR"/>
</dbReference>
<dbReference type="PROSITE" id="PS01081">
    <property type="entry name" value="HTH_TETR_1"/>
    <property type="match status" value="1"/>
</dbReference>
<dbReference type="AlphaFoldDB" id="A0A6I4VXZ0"/>
<proteinExistence type="predicted"/>
<dbReference type="Pfam" id="PF00440">
    <property type="entry name" value="TetR_N"/>
    <property type="match status" value="1"/>
</dbReference>
<dbReference type="RefSeq" id="WP_160802179.1">
    <property type="nucleotide sequence ID" value="NZ_WUUL01000009.1"/>
</dbReference>
<dbReference type="PROSITE" id="PS50977">
    <property type="entry name" value="HTH_TETR_2"/>
    <property type="match status" value="1"/>
</dbReference>
<protein>
    <submittedName>
        <fullName evidence="6">TetR family transcriptional regulator</fullName>
    </submittedName>
</protein>
<reference evidence="6 7" key="1">
    <citation type="submission" date="2019-12" db="EMBL/GenBank/DDBJ databases">
        <title>Whole-genome analyses of novel actinobacteria.</title>
        <authorList>
            <person name="Sahin N."/>
            <person name="Saygin H."/>
        </authorList>
    </citation>
    <scope>NUCLEOTIDE SEQUENCE [LARGE SCALE GENOMIC DNA]</scope>
    <source>
        <strain evidence="6 7">KC615</strain>
    </source>
</reference>
<dbReference type="SUPFAM" id="SSF46689">
    <property type="entry name" value="Homeodomain-like"/>
    <property type="match status" value="1"/>
</dbReference>
<sequence>MATTRLSARQRLLNVASDLFYQEGIRSVSMDKIVEKSGVSKATLYRHFPTKDDLIVTYLKEHDHHIWHHYDEAIHQHEGSAKAQLYAVIDATIELLKPKYYRGCPFLNALAEFPEENHPAHQLALEYNNQLRLRLSHLSQKAGVRDDSWTDQLLMVINGAYSSVPVLGFEGSAVQLKTITTQLIEQKLADRN</sequence>
<name>A0A6I4VXZ0_9BACL</name>
<evidence type="ECO:0000256" key="1">
    <source>
        <dbReference type="ARBA" id="ARBA00023015"/>
    </source>
</evidence>
<comment type="caution">
    <text evidence="6">The sequence shown here is derived from an EMBL/GenBank/DDBJ whole genome shotgun (WGS) entry which is preliminary data.</text>
</comment>
<keyword evidence="7" id="KW-1185">Reference proteome</keyword>
<dbReference type="GO" id="GO:0003677">
    <property type="term" value="F:DNA binding"/>
    <property type="evidence" value="ECO:0007669"/>
    <property type="project" value="UniProtKB-UniRule"/>
</dbReference>
<keyword evidence="2 4" id="KW-0238">DNA-binding</keyword>
<dbReference type="Pfam" id="PF16925">
    <property type="entry name" value="TetR_C_13"/>
    <property type="match status" value="1"/>
</dbReference>
<feature type="domain" description="HTH tetR-type" evidence="5">
    <location>
        <begin position="6"/>
        <end position="66"/>
    </location>
</feature>